<keyword evidence="1" id="KW-0812">Transmembrane</keyword>
<name>A0A1T4MEY1_9HYPH</name>
<accession>A0A1T4MEY1</accession>
<evidence type="ECO:0000256" key="1">
    <source>
        <dbReference type="SAM" id="Phobius"/>
    </source>
</evidence>
<proteinExistence type="predicted"/>
<keyword evidence="4" id="KW-1185">Reference proteome</keyword>
<dbReference type="EMBL" id="FUXL01000002">
    <property type="protein sequence ID" value="SJZ65589.1"/>
    <property type="molecule type" value="Genomic_DNA"/>
</dbReference>
<protein>
    <submittedName>
        <fullName evidence="3">TadE-like protein</fullName>
    </submittedName>
</protein>
<dbReference type="STRING" id="1365950.SAMN05428963_10293"/>
<sequence length="179" mass="19462">MSKVLQTTRRSFANDDGGVSAIEFSFIAPVLILLFLGSATLFFSFQSAQKCEKGIFTVADIISRRSEVNDDFLKKMYAMFEHMIPPTKEPVKLRVTSVSKASGKYKVDWSYAVAPWPKLATAAIPPGALPEIADGDSVVLIETEAVISLPSAIFGSGEIKRENQTAVRPRFVSAIAKTG</sequence>
<dbReference type="Pfam" id="PF07811">
    <property type="entry name" value="TadE"/>
    <property type="match status" value="1"/>
</dbReference>
<evidence type="ECO:0000313" key="4">
    <source>
        <dbReference type="Proteomes" id="UP000190135"/>
    </source>
</evidence>
<dbReference type="AlphaFoldDB" id="A0A1T4MEY1"/>
<dbReference type="InterPro" id="IPR012495">
    <property type="entry name" value="TadE-like_dom"/>
</dbReference>
<dbReference type="OrthoDB" id="7906840at2"/>
<feature type="transmembrane region" description="Helical" evidence="1">
    <location>
        <begin position="21"/>
        <end position="45"/>
    </location>
</feature>
<dbReference type="Proteomes" id="UP000190135">
    <property type="component" value="Unassembled WGS sequence"/>
</dbReference>
<dbReference type="RefSeq" id="WP_078706799.1">
    <property type="nucleotide sequence ID" value="NZ_FUXL01000002.1"/>
</dbReference>
<feature type="domain" description="TadE-like" evidence="2">
    <location>
        <begin position="18"/>
        <end position="49"/>
    </location>
</feature>
<gene>
    <name evidence="3" type="ORF">SAMN05428963_10293</name>
</gene>
<organism evidence="3 4">
    <name type="scientific">Consotaella salsifontis</name>
    <dbReference type="NCBI Taxonomy" id="1365950"/>
    <lineage>
        <taxon>Bacteria</taxon>
        <taxon>Pseudomonadati</taxon>
        <taxon>Pseudomonadota</taxon>
        <taxon>Alphaproteobacteria</taxon>
        <taxon>Hyphomicrobiales</taxon>
        <taxon>Aurantimonadaceae</taxon>
        <taxon>Consotaella</taxon>
    </lineage>
</organism>
<reference evidence="3 4" key="1">
    <citation type="submission" date="2017-02" db="EMBL/GenBank/DDBJ databases">
        <authorList>
            <person name="Peterson S.W."/>
        </authorList>
    </citation>
    <scope>NUCLEOTIDE SEQUENCE [LARGE SCALE GENOMIC DNA]</scope>
    <source>
        <strain evidence="3 4">USBA 369</strain>
    </source>
</reference>
<keyword evidence="1" id="KW-0472">Membrane</keyword>
<evidence type="ECO:0000259" key="2">
    <source>
        <dbReference type="Pfam" id="PF07811"/>
    </source>
</evidence>
<evidence type="ECO:0000313" key="3">
    <source>
        <dbReference type="EMBL" id="SJZ65589.1"/>
    </source>
</evidence>
<keyword evidence="1" id="KW-1133">Transmembrane helix</keyword>